<dbReference type="RefSeq" id="XP_009066911.1">
    <property type="nucleotide sequence ID" value="XM_009068663.1"/>
</dbReference>
<keyword evidence="3" id="KW-0560">Oxidoreductase</keyword>
<evidence type="ECO:0000256" key="3">
    <source>
        <dbReference type="ARBA" id="ARBA00023002"/>
    </source>
</evidence>
<feature type="domain" description="NADP-dependent oxidoreductase" evidence="7">
    <location>
        <begin position="21"/>
        <end position="293"/>
    </location>
</feature>
<evidence type="ECO:0000256" key="6">
    <source>
        <dbReference type="PIRSR" id="PIRSR000097-3"/>
    </source>
</evidence>
<comment type="similarity">
    <text evidence="1">Belongs to the aldo/keto reductase family.</text>
</comment>
<dbReference type="PROSITE" id="PS00063">
    <property type="entry name" value="ALDOKETO_REDUCTASE_3"/>
    <property type="match status" value="1"/>
</dbReference>
<dbReference type="PROSITE" id="PS00798">
    <property type="entry name" value="ALDOKETO_REDUCTASE_1"/>
    <property type="match status" value="1"/>
</dbReference>
<evidence type="ECO:0000256" key="2">
    <source>
        <dbReference type="ARBA" id="ARBA00022857"/>
    </source>
</evidence>
<accession>V3ZEC4</accession>
<dbReference type="Pfam" id="PF00248">
    <property type="entry name" value="Aldo_ket_red"/>
    <property type="match status" value="1"/>
</dbReference>
<dbReference type="FunFam" id="3.20.20.100:FF:000006">
    <property type="entry name" value="Aldo-keto reductase family 1 member A1"/>
    <property type="match status" value="1"/>
</dbReference>
<dbReference type="Proteomes" id="UP000030746">
    <property type="component" value="Unassembled WGS sequence"/>
</dbReference>
<dbReference type="CTD" id="20245991"/>
<dbReference type="Gene3D" id="3.20.20.100">
    <property type="entry name" value="NADP-dependent oxidoreductase domain"/>
    <property type="match status" value="1"/>
</dbReference>
<evidence type="ECO:0000256" key="4">
    <source>
        <dbReference type="PIRSR" id="PIRSR000097-1"/>
    </source>
</evidence>
<sequence length="317" mass="35759">MTDHNSAVLTLNNGRPMPIVGLGTYAPKNNEDEVIDAVKAAVRAGYRHIDCAAIYRNERAVGHAIKQLIVEDVVKREDLFITSKLWNTCHRPDLVEDNLKKSLEDLGLQYLDLYLMHWPMAYKEGGEFLPRDENGKVLFSDVDYLDTWKALEDCVDQGLTLSIGCSNFNSKQLQRILDNSRIKPSNNQVEINIQNNNKKLVEYCKANDIAVTAFAPLGSPGNTSNSTPLLEDPVLKDIASKKNKTPAQVALRFLIQQGIGVLPKSVNAKRIPENFEIFDFSLSDSDKQQLFSLNKGIRGYSEEIALDHKYYPFHEEF</sequence>
<keyword evidence="2" id="KW-0521">NADP</keyword>
<dbReference type="PRINTS" id="PR00069">
    <property type="entry name" value="ALDKETRDTASE"/>
</dbReference>
<dbReference type="AlphaFoldDB" id="V3ZEC4"/>
<protein>
    <recommendedName>
        <fullName evidence="7">NADP-dependent oxidoreductase domain-containing protein</fullName>
    </recommendedName>
</protein>
<keyword evidence="9" id="KW-1185">Reference proteome</keyword>
<evidence type="ECO:0000256" key="5">
    <source>
        <dbReference type="PIRSR" id="PIRSR000097-2"/>
    </source>
</evidence>
<dbReference type="HOGENOM" id="CLU_023205_0_0_1"/>
<dbReference type="EMBL" id="KB203918">
    <property type="protein sequence ID" value="ESO82407.1"/>
    <property type="molecule type" value="Genomic_DNA"/>
</dbReference>
<feature type="site" description="Lowers pKa of active site Tyr" evidence="6">
    <location>
        <position position="84"/>
    </location>
</feature>
<dbReference type="InterPro" id="IPR023210">
    <property type="entry name" value="NADP_OxRdtase_dom"/>
</dbReference>
<evidence type="ECO:0000313" key="8">
    <source>
        <dbReference type="EMBL" id="ESO82407.1"/>
    </source>
</evidence>
<dbReference type="InterPro" id="IPR036812">
    <property type="entry name" value="NAD(P)_OxRdtase_dom_sf"/>
</dbReference>
<dbReference type="PIRSF" id="PIRSF000097">
    <property type="entry name" value="AKR"/>
    <property type="match status" value="1"/>
</dbReference>
<dbReference type="OrthoDB" id="416253at2759"/>
<name>V3ZEC4_LOTGI</name>
<reference evidence="8 9" key="1">
    <citation type="journal article" date="2013" name="Nature">
        <title>Insights into bilaterian evolution from three spiralian genomes.</title>
        <authorList>
            <person name="Simakov O."/>
            <person name="Marletaz F."/>
            <person name="Cho S.J."/>
            <person name="Edsinger-Gonzales E."/>
            <person name="Havlak P."/>
            <person name="Hellsten U."/>
            <person name="Kuo D.H."/>
            <person name="Larsson T."/>
            <person name="Lv J."/>
            <person name="Arendt D."/>
            <person name="Savage R."/>
            <person name="Osoegawa K."/>
            <person name="de Jong P."/>
            <person name="Grimwood J."/>
            <person name="Chapman J.A."/>
            <person name="Shapiro H."/>
            <person name="Aerts A."/>
            <person name="Otillar R.P."/>
            <person name="Terry A.Y."/>
            <person name="Boore J.L."/>
            <person name="Grigoriev I.V."/>
            <person name="Lindberg D.R."/>
            <person name="Seaver E.C."/>
            <person name="Weisblat D.A."/>
            <person name="Putnam N.H."/>
            <person name="Rokhsar D.S."/>
        </authorList>
    </citation>
    <scope>NUCLEOTIDE SEQUENCE [LARGE SCALE GENOMIC DNA]</scope>
</reference>
<dbReference type="KEGG" id="lgi:LOTGIDRAFT_207439"/>
<dbReference type="OMA" id="CASDYKN"/>
<feature type="binding site" evidence="5">
    <location>
        <position position="117"/>
    </location>
    <ligand>
        <name>substrate</name>
    </ligand>
</feature>
<dbReference type="SUPFAM" id="SSF51430">
    <property type="entry name" value="NAD(P)-linked oxidoreductase"/>
    <property type="match status" value="1"/>
</dbReference>
<dbReference type="GO" id="GO:0016491">
    <property type="term" value="F:oxidoreductase activity"/>
    <property type="evidence" value="ECO:0007669"/>
    <property type="project" value="UniProtKB-KW"/>
</dbReference>
<evidence type="ECO:0000256" key="1">
    <source>
        <dbReference type="ARBA" id="ARBA00007905"/>
    </source>
</evidence>
<dbReference type="GeneID" id="20245991"/>
<feature type="active site" description="Proton donor" evidence="4">
    <location>
        <position position="55"/>
    </location>
</feature>
<evidence type="ECO:0000259" key="7">
    <source>
        <dbReference type="Pfam" id="PF00248"/>
    </source>
</evidence>
<proteinExistence type="inferred from homology"/>
<dbReference type="InterPro" id="IPR020471">
    <property type="entry name" value="AKR"/>
</dbReference>
<gene>
    <name evidence="8" type="ORF">LOTGIDRAFT_207439</name>
</gene>
<evidence type="ECO:0000313" key="9">
    <source>
        <dbReference type="Proteomes" id="UP000030746"/>
    </source>
</evidence>
<dbReference type="InterPro" id="IPR018170">
    <property type="entry name" value="Aldo/ket_reductase_CS"/>
</dbReference>
<organism evidence="8 9">
    <name type="scientific">Lottia gigantea</name>
    <name type="common">Giant owl limpet</name>
    <dbReference type="NCBI Taxonomy" id="225164"/>
    <lineage>
        <taxon>Eukaryota</taxon>
        <taxon>Metazoa</taxon>
        <taxon>Spiralia</taxon>
        <taxon>Lophotrochozoa</taxon>
        <taxon>Mollusca</taxon>
        <taxon>Gastropoda</taxon>
        <taxon>Patellogastropoda</taxon>
        <taxon>Lottioidea</taxon>
        <taxon>Lottiidae</taxon>
        <taxon>Lottia</taxon>
    </lineage>
</organism>
<dbReference type="PANTHER" id="PTHR11732">
    <property type="entry name" value="ALDO/KETO REDUCTASE"/>
    <property type="match status" value="1"/>
</dbReference>